<dbReference type="STRING" id="1095630.A0A2J6T6N6"/>
<keyword evidence="2" id="KW-0175">Coiled coil</keyword>
<feature type="domain" description="GPI inositol-deacylase winged helix" evidence="3">
    <location>
        <begin position="570"/>
        <end position="647"/>
    </location>
</feature>
<dbReference type="Pfam" id="PF24809">
    <property type="entry name" value="DUF7708"/>
    <property type="match status" value="1"/>
</dbReference>
<feature type="domain" description="DUF7708" evidence="4">
    <location>
        <begin position="72"/>
        <end position="226"/>
    </location>
</feature>
<dbReference type="EMBL" id="KZ613817">
    <property type="protein sequence ID" value="PMD58682.1"/>
    <property type="molecule type" value="Genomic_DNA"/>
</dbReference>
<evidence type="ECO:0000256" key="1">
    <source>
        <dbReference type="ARBA" id="ARBA00022737"/>
    </source>
</evidence>
<evidence type="ECO:0000313" key="7">
    <source>
        <dbReference type="Proteomes" id="UP000235371"/>
    </source>
</evidence>
<name>A0A2J6T6N6_9HELO</name>
<gene>
    <name evidence="6" type="ORF">K444DRAFT_663972</name>
</gene>
<dbReference type="Proteomes" id="UP000235371">
    <property type="component" value="Unassembled WGS sequence"/>
</dbReference>
<dbReference type="InterPro" id="IPR027417">
    <property type="entry name" value="P-loop_NTPase"/>
</dbReference>
<proteinExistence type="predicted"/>
<sequence>MNPIHEDNPDLRASMDAFAEARQFFIASLSADDLALLGNSCTAEDILAEVRKAEDEHRDKSKSRKYVKGIEPFVRGAEQYGKAVDVFVHVNAKPEILALILGAAKLVLQLAGDFIDFFERIVDMFRRLGKSLGRFEIYARLYPTSERLKSALVEAYGKFLGICLLCKGVFKEKSAKRMKWLPGTSSAIALKSLWKPVKSKLEATLEELDELLEGVEKEADVAEKMEASIARVTINGHVTAQRCREMFEWLGGVDPSINHYNAVKLHLPGTGGWIFADDSYKTWENEQNATLWLHAKRTSYLFFCFMSSFANKHETAAGAGKTILMSTIIDHIGNFVEDDHGVTISYFYFDYKDISKRDSRKAIETLIVSMSRQSPAAFAYVEDISKKYREFKSQCTFPTLCSILKKCLDFQQRNFIILDALDECNDREELIHFLVELSKSESSRLNLLMSSRQETDIQRQLDHLLQITLAEASNAHDIDLYIQSRLQEMINGKKLKLRDPNLQEEIFQCLTSRANGMFQWVKCQLDVLCTLITDKSIRVALTQLHKGLDETYVRAFSKIRIEMGEDSITIKKLFQWLTHSLRPLTLRELAEAISIEIGQARMDFSAVPTDPEDILRFCGGLVIIAGHDDQETVNFSHFSIKEFLLSPRILDTEVAEFYGGSPAIIHDVAATCITYIMMDDFADGQCLETTKLKERGRKYGFLRRSRHKVTGLQGIIICSPLKCPVRSYLPPEGYFA</sequence>
<dbReference type="InterPro" id="IPR056884">
    <property type="entry name" value="NPHP3-like_N"/>
</dbReference>
<keyword evidence="7" id="KW-1185">Reference proteome</keyword>
<protein>
    <recommendedName>
        <fullName evidence="8">NACHT domain-containing protein</fullName>
    </recommendedName>
</protein>
<dbReference type="Pfam" id="PF24883">
    <property type="entry name" value="NPHP3_N"/>
    <property type="match status" value="1"/>
</dbReference>
<dbReference type="Gene3D" id="3.40.50.300">
    <property type="entry name" value="P-loop containing nucleotide triphosphate hydrolases"/>
    <property type="match status" value="1"/>
</dbReference>
<feature type="coiled-coil region" evidence="2">
    <location>
        <begin position="198"/>
        <end position="225"/>
    </location>
</feature>
<organism evidence="6 7">
    <name type="scientific">Hyaloscypha bicolor E</name>
    <dbReference type="NCBI Taxonomy" id="1095630"/>
    <lineage>
        <taxon>Eukaryota</taxon>
        <taxon>Fungi</taxon>
        <taxon>Dikarya</taxon>
        <taxon>Ascomycota</taxon>
        <taxon>Pezizomycotina</taxon>
        <taxon>Leotiomycetes</taxon>
        <taxon>Helotiales</taxon>
        <taxon>Hyaloscyphaceae</taxon>
        <taxon>Hyaloscypha</taxon>
        <taxon>Hyaloscypha bicolor</taxon>
    </lineage>
</organism>
<dbReference type="PANTHER" id="PTHR10039">
    <property type="entry name" value="AMELOGENIN"/>
    <property type="match status" value="1"/>
</dbReference>
<evidence type="ECO:0000259" key="4">
    <source>
        <dbReference type="Pfam" id="PF24809"/>
    </source>
</evidence>
<dbReference type="PANTHER" id="PTHR10039:SF16">
    <property type="entry name" value="GPI INOSITOL-DEACYLASE"/>
    <property type="match status" value="1"/>
</dbReference>
<dbReference type="RefSeq" id="XP_024735586.1">
    <property type="nucleotide sequence ID" value="XM_024886907.1"/>
</dbReference>
<dbReference type="GeneID" id="36594984"/>
<evidence type="ECO:0000256" key="2">
    <source>
        <dbReference type="SAM" id="Coils"/>
    </source>
</evidence>
<evidence type="ECO:0008006" key="8">
    <source>
        <dbReference type="Google" id="ProtNLM"/>
    </source>
</evidence>
<dbReference type="Pfam" id="PF22939">
    <property type="entry name" value="WHD_GPIID"/>
    <property type="match status" value="1"/>
</dbReference>
<dbReference type="OrthoDB" id="1577640at2759"/>
<feature type="domain" description="Nephrocystin 3-like N-terminal" evidence="5">
    <location>
        <begin position="317"/>
        <end position="452"/>
    </location>
</feature>
<accession>A0A2J6T6N6</accession>
<evidence type="ECO:0000259" key="3">
    <source>
        <dbReference type="Pfam" id="PF22939"/>
    </source>
</evidence>
<dbReference type="InParanoid" id="A0A2J6T6N6"/>
<keyword evidence="1" id="KW-0677">Repeat</keyword>
<dbReference type="InterPro" id="IPR056125">
    <property type="entry name" value="DUF7708"/>
</dbReference>
<evidence type="ECO:0000313" key="6">
    <source>
        <dbReference type="EMBL" id="PMD58682.1"/>
    </source>
</evidence>
<reference evidence="6 7" key="1">
    <citation type="submission" date="2016-04" db="EMBL/GenBank/DDBJ databases">
        <title>A degradative enzymes factory behind the ericoid mycorrhizal symbiosis.</title>
        <authorList>
            <consortium name="DOE Joint Genome Institute"/>
            <person name="Martino E."/>
            <person name="Morin E."/>
            <person name="Grelet G."/>
            <person name="Kuo A."/>
            <person name="Kohler A."/>
            <person name="Daghino S."/>
            <person name="Barry K."/>
            <person name="Choi C."/>
            <person name="Cichocki N."/>
            <person name="Clum A."/>
            <person name="Copeland A."/>
            <person name="Hainaut M."/>
            <person name="Haridas S."/>
            <person name="Labutti K."/>
            <person name="Lindquist E."/>
            <person name="Lipzen A."/>
            <person name="Khouja H.-R."/>
            <person name="Murat C."/>
            <person name="Ohm R."/>
            <person name="Olson A."/>
            <person name="Spatafora J."/>
            <person name="Veneault-Fourrey C."/>
            <person name="Henrissat B."/>
            <person name="Grigoriev I."/>
            <person name="Martin F."/>
            <person name="Perotto S."/>
        </authorList>
    </citation>
    <scope>NUCLEOTIDE SEQUENCE [LARGE SCALE GENOMIC DNA]</scope>
    <source>
        <strain evidence="6 7">E</strain>
    </source>
</reference>
<evidence type="ECO:0000259" key="5">
    <source>
        <dbReference type="Pfam" id="PF24883"/>
    </source>
</evidence>
<dbReference type="AlphaFoldDB" id="A0A2J6T6N6"/>
<dbReference type="InterPro" id="IPR054471">
    <property type="entry name" value="GPIID_WHD"/>
</dbReference>